<dbReference type="GO" id="GO:0008168">
    <property type="term" value="F:methyltransferase activity"/>
    <property type="evidence" value="ECO:0007669"/>
    <property type="project" value="UniProtKB-KW"/>
</dbReference>
<dbReference type="AlphaFoldDB" id="M1L7V9"/>
<feature type="binding site" evidence="7 9">
    <location>
        <position position="87"/>
    </location>
    <ligand>
        <name>3-methyl-2-oxobutanoate</name>
        <dbReference type="ChEBI" id="CHEBI:11851"/>
    </ligand>
</feature>
<sequence>MTNSQQNRKNIPFIKESKGKRKLVMLTAYTSSIANHIDPYVDIILVGDSLGMVIYGFSDTLSVSLDMMIAHGAAVSRSSKNACVIVDMPFGSYQESKSQAFRNAARILSETKASGVKLEGGEEMAETIYFLNKRGIPVMGHIGLMPQKFNISGGFKAIGPNQHVIDNIVSEAIALEQSGAFALVLECVAESIGKKVTEAVNIPVIGIGASSDCDGQVLVVDDILGMNTSFSLKFVKTYANLGENIQHAAKCFAEEVRAGVFPDKENYFFSKR</sequence>
<dbReference type="Proteomes" id="UP000011541">
    <property type="component" value="Chromosome"/>
</dbReference>
<evidence type="ECO:0000256" key="6">
    <source>
        <dbReference type="ARBA" id="ARBA00056497"/>
    </source>
</evidence>
<feature type="binding site" evidence="7 10">
    <location>
        <position position="119"/>
    </location>
    <ligand>
        <name>Mg(2+)</name>
        <dbReference type="ChEBI" id="CHEBI:18420"/>
    </ligand>
</feature>
<reference evidence="11 12" key="1">
    <citation type="journal article" date="2013" name="Genome Biol. Evol.">
        <title>Genome evolution and phylogenomic analysis of candidatus kinetoplastibacterium, the betaproteobacterial endosymbionts of strigomonas and angomonas.</title>
        <authorList>
            <person name="Alves J.M."/>
            <person name="Serrano M.G."/>
            <person name="Maia da Silva F."/>
            <person name="Voegtly L.J."/>
            <person name="Matveyev A.V."/>
            <person name="Teixeira M.M."/>
            <person name="Camargo E.P."/>
            <person name="Buck G.A."/>
        </authorList>
    </citation>
    <scope>NUCLEOTIDE SEQUENCE [LARGE SCALE GENOMIC DNA]</scope>
    <source>
        <strain evidence="11 12">TCC290E</strain>
    </source>
</reference>
<evidence type="ECO:0000256" key="10">
    <source>
        <dbReference type="PIRSR" id="PIRSR000388-3"/>
    </source>
</evidence>
<dbReference type="KEGG" id="kon:CONE_0133"/>
<evidence type="ECO:0000256" key="5">
    <source>
        <dbReference type="ARBA" id="ARBA00022679"/>
    </source>
</evidence>
<feature type="active site" description="Proton acceptor" evidence="7 8">
    <location>
        <position position="186"/>
    </location>
</feature>
<dbReference type="GO" id="GO:0000287">
    <property type="term" value="F:magnesium ion binding"/>
    <property type="evidence" value="ECO:0007669"/>
    <property type="project" value="TreeGrafter"/>
</dbReference>
<dbReference type="GO" id="GO:0003864">
    <property type="term" value="F:3-methyl-2-oxobutanoate hydroxymethyltransferase activity"/>
    <property type="evidence" value="ECO:0007669"/>
    <property type="project" value="UniProtKB-UniRule"/>
</dbReference>
<dbReference type="CDD" id="cd06557">
    <property type="entry name" value="KPHMT-like"/>
    <property type="match status" value="1"/>
</dbReference>
<dbReference type="NCBIfam" id="TIGR00222">
    <property type="entry name" value="panB"/>
    <property type="match status" value="1"/>
</dbReference>
<comment type="function">
    <text evidence="6 7">Catalyzes the reversible reaction in which hydroxymethyl group from 5,10-methylenetetrahydrofolate is transferred onto alpha-ketoisovalerate to form ketopantoate.</text>
</comment>
<feature type="binding site" evidence="7 9">
    <location>
        <begin position="48"/>
        <end position="49"/>
    </location>
    <ligand>
        <name>3-methyl-2-oxobutanoate</name>
        <dbReference type="ChEBI" id="CHEBI:11851"/>
    </ligand>
</feature>
<dbReference type="NCBIfam" id="NF001452">
    <property type="entry name" value="PRK00311.1"/>
    <property type="match status" value="1"/>
</dbReference>
<gene>
    <name evidence="7" type="primary">panB</name>
    <name evidence="11" type="ORF">CONE_0133</name>
</gene>
<dbReference type="PANTHER" id="PTHR20881">
    <property type="entry name" value="3-METHYL-2-OXOBUTANOATE HYDROXYMETHYLTRANSFERASE"/>
    <property type="match status" value="1"/>
</dbReference>
<dbReference type="UniPathway" id="UPA00028">
    <property type="reaction ID" value="UER00003"/>
</dbReference>
<dbReference type="PANTHER" id="PTHR20881:SF0">
    <property type="entry name" value="3-METHYL-2-OXOBUTANOATE HYDROXYMETHYLTRANSFERASE"/>
    <property type="match status" value="1"/>
</dbReference>
<organism evidence="11 12">
    <name type="scientific">Candidatus Kinetoplastidibacterium stringomonadis TCC290E</name>
    <dbReference type="NCBI Taxonomy" id="1208920"/>
    <lineage>
        <taxon>Bacteria</taxon>
        <taxon>Pseudomonadati</taxon>
        <taxon>Pseudomonadota</taxon>
        <taxon>Betaproteobacteria</taxon>
        <taxon>Candidatus Kinetoplastidibacterium</taxon>
    </lineage>
</organism>
<evidence type="ECO:0000256" key="1">
    <source>
        <dbReference type="ARBA" id="ARBA00005033"/>
    </source>
</evidence>
<comment type="pathway">
    <text evidence="1 7">Cofactor biosynthesis; (R)-pantothenate biosynthesis; (R)-pantoate from 3-methyl-2-oxobutanoate: step 1/2.</text>
</comment>
<dbReference type="EC" id="2.1.2.11" evidence="7"/>
<dbReference type="PIRSF" id="PIRSF000388">
    <property type="entry name" value="Pantoate_hydroxy_MeTrfase"/>
    <property type="match status" value="1"/>
</dbReference>
<comment type="subcellular location">
    <subcellularLocation>
        <location evidence="7">Cytoplasm</location>
    </subcellularLocation>
</comment>
<evidence type="ECO:0000256" key="9">
    <source>
        <dbReference type="PIRSR" id="PIRSR000388-2"/>
    </source>
</evidence>
<protein>
    <recommendedName>
        <fullName evidence="7">3-methyl-2-oxobutanoate hydroxymethyltransferase</fullName>
        <ecNumber evidence="7">2.1.2.11</ecNumber>
    </recommendedName>
    <alternativeName>
        <fullName evidence="7">Ketopantoate hydroxymethyltransferase</fullName>
        <shortName evidence="7">KPHMT</shortName>
    </alternativeName>
</protein>
<evidence type="ECO:0000256" key="2">
    <source>
        <dbReference type="ARBA" id="ARBA00008676"/>
    </source>
</evidence>
<dbReference type="Pfam" id="PF02548">
    <property type="entry name" value="Pantoate_transf"/>
    <property type="match status" value="1"/>
</dbReference>
<dbReference type="PATRIC" id="fig|1208920.3.peg.669"/>
<comment type="similarity">
    <text evidence="2 7">Belongs to the PanB family.</text>
</comment>
<dbReference type="InterPro" id="IPR040442">
    <property type="entry name" value="Pyrv_kinase-like_dom_sf"/>
</dbReference>
<evidence type="ECO:0000313" key="11">
    <source>
        <dbReference type="EMBL" id="AGF48668.1"/>
    </source>
</evidence>
<dbReference type="InterPro" id="IPR003700">
    <property type="entry name" value="Pantoate_hydroxy_MeTrfase"/>
</dbReference>
<dbReference type="HAMAP" id="MF_00156">
    <property type="entry name" value="PanB"/>
    <property type="match status" value="1"/>
</dbReference>
<keyword evidence="7 10" id="KW-0460">Magnesium</keyword>
<dbReference type="HOGENOM" id="CLU_036645_1_0_4"/>
<comment type="cofactor">
    <cofactor evidence="7 10">
        <name>Mg(2+)</name>
        <dbReference type="ChEBI" id="CHEBI:18420"/>
    </cofactor>
    <text evidence="7 10">Binds 1 Mg(2+) ion per subunit.</text>
</comment>
<evidence type="ECO:0000256" key="8">
    <source>
        <dbReference type="PIRSR" id="PIRSR000388-1"/>
    </source>
</evidence>
<keyword evidence="11" id="KW-0489">Methyltransferase</keyword>
<evidence type="ECO:0000313" key="12">
    <source>
        <dbReference type="Proteomes" id="UP000011541"/>
    </source>
</evidence>
<dbReference type="STRING" id="1208920.CONE_0133"/>
<dbReference type="EMBL" id="CP003805">
    <property type="protein sequence ID" value="AGF48668.1"/>
    <property type="molecule type" value="Genomic_DNA"/>
</dbReference>
<feature type="binding site" evidence="7 10">
    <location>
        <position position="87"/>
    </location>
    <ligand>
        <name>Mg(2+)</name>
        <dbReference type="ChEBI" id="CHEBI:18420"/>
    </ligand>
</feature>
<dbReference type="OrthoDB" id="9781789at2"/>
<keyword evidence="4 7" id="KW-0566">Pantothenate biosynthesis</keyword>
<feature type="binding site" evidence="7 9">
    <location>
        <position position="117"/>
    </location>
    <ligand>
        <name>3-methyl-2-oxobutanoate</name>
        <dbReference type="ChEBI" id="CHEBI:11851"/>
    </ligand>
</feature>
<dbReference type="FunFam" id="3.20.20.60:FF:000003">
    <property type="entry name" value="3-methyl-2-oxobutanoate hydroxymethyltransferase"/>
    <property type="match status" value="1"/>
</dbReference>
<name>M1L7V9_9PROT</name>
<keyword evidence="5 7" id="KW-0808">Transferase</keyword>
<dbReference type="GO" id="GO:0032259">
    <property type="term" value="P:methylation"/>
    <property type="evidence" value="ECO:0007669"/>
    <property type="project" value="UniProtKB-KW"/>
</dbReference>
<keyword evidence="7" id="KW-0963">Cytoplasm</keyword>
<proteinExistence type="inferred from homology"/>
<dbReference type="GO" id="GO:0005737">
    <property type="term" value="C:cytoplasm"/>
    <property type="evidence" value="ECO:0007669"/>
    <property type="project" value="UniProtKB-SubCell"/>
</dbReference>
<keyword evidence="12" id="KW-1185">Reference proteome</keyword>
<dbReference type="GO" id="GO:0015940">
    <property type="term" value="P:pantothenate biosynthetic process"/>
    <property type="evidence" value="ECO:0007669"/>
    <property type="project" value="UniProtKB-UniRule"/>
</dbReference>
<dbReference type="eggNOG" id="COG0413">
    <property type="taxonomic scope" value="Bacteria"/>
</dbReference>
<dbReference type="InterPro" id="IPR015813">
    <property type="entry name" value="Pyrv/PenolPyrv_kinase-like_dom"/>
</dbReference>
<comment type="subunit">
    <text evidence="3 7">Homodecamer; pentamer of dimers.</text>
</comment>
<evidence type="ECO:0000256" key="3">
    <source>
        <dbReference type="ARBA" id="ARBA00011424"/>
    </source>
</evidence>
<evidence type="ECO:0000256" key="4">
    <source>
        <dbReference type="ARBA" id="ARBA00022655"/>
    </source>
</evidence>
<evidence type="ECO:0000256" key="7">
    <source>
        <dbReference type="HAMAP-Rule" id="MF_00156"/>
    </source>
</evidence>
<dbReference type="RefSeq" id="WP_015397352.1">
    <property type="nucleotide sequence ID" value="NC_020299.1"/>
</dbReference>
<keyword evidence="7 10" id="KW-0479">Metal-binding</keyword>
<dbReference type="SUPFAM" id="SSF51621">
    <property type="entry name" value="Phosphoenolpyruvate/pyruvate domain"/>
    <property type="match status" value="1"/>
</dbReference>
<dbReference type="Gene3D" id="3.20.20.60">
    <property type="entry name" value="Phosphoenolpyruvate-binding domains"/>
    <property type="match status" value="1"/>
</dbReference>
<feature type="binding site" evidence="7 10">
    <location>
        <position position="48"/>
    </location>
    <ligand>
        <name>Mg(2+)</name>
        <dbReference type="ChEBI" id="CHEBI:18420"/>
    </ligand>
</feature>
<comment type="catalytic activity">
    <reaction evidence="7">
        <text>(6R)-5,10-methylene-5,6,7,8-tetrahydrofolate + 3-methyl-2-oxobutanoate + H2O = 2-dehydropantoate + (6S)-5,6,7,8-tetrahydrofolate</text>
        <dbReference type="Rhea" id="RHEA:11824"/>
        <dbReference type="ChEBI" id="CHEBI:11561"/>
        <dbReference type="ChEBI" id="CHEBI:11851"/>
        <dbReference type="ChEBI" id="CHEBI:15377"/>
        <dbReference type="ChEBI" id="CHEBI:15636"/>
        <dbReference type="ChEBI" id="CHEBI:57453"/>
        <dbReference type="EC" id="2.1.2.11"/>
    </reaction>
</comment>
<accession>M1L7V9</accession>